<dbReference type="GO" id="GO:0009299">
    <property type="term" value="P:mRNA transcription"/>
    <property type="evidence" value="ECO:0007669"/>
    <property type="project" value="TreeGrafter"/>
</dbReference>
<feature type="domain" description="ALOG" evidence="7">
    <location>
        <begin position="423"/>
        <end position="532"/>
    </location>
</feature>
<name>A0A3M6TZJ7_POCDA</name>
<dbReference type="InterPro" id="IPR006936">
    <property type="entry name" value="ALOG_dom"/>
</dbReference>
<comment type="subcellular location">
    <subcellularLocation>
        <location evidence="1">Nucleus</location>
    </subcellularLocation>
</comment>
<dbReference type="Pfam" id="PF04852">
    <property type="entry name" value="ALOG_dom"/>
    <property type="match status" value="1"/>
</dbReference>
<keyword evidence="3" id="KW-0805">Transcription regulation</keyword>
<reference evidence="8 9" key="1">
    <citation type="journal article" date="2018" name="Sci. Rep.">
        <title>Comparative analysis of the Pocillopora damicornis genome highlights role of immune system in coral evolution.</title>
        <authorList>
            <person name="Cunning R."/>
            <person name="Bay R.A."/>
            <person name="Gillette P."/>
            <person name="Baker A.C."/>
            <person name="Traylor-Knowles N."/>
        </authorList>
    </citation>
    <scope>NUCLEOTIDE SEQUENCE [LARGE SCALE GENOMIC DNA]</scope>
    <source>
        <strain evidence="8">RSMAS</strain>
        <tissue evidence="8">Whole animal</tissue>
    </source>
</reference>
<dbReference type="EMBL" id="RCHS01002604">
    <property type="protein sequence ID" value="RMX46678.1"/>
    <property type="molecule type" value="Genomic_DNA"/>
</dbReference>
<keyword evidence="4" id="KW-0238">DNA-binding</keyword>
<comment type="caution">
    <text evidence="8">The sequence shown here is derived from an EMBL/GenBank/DDBJ whole genome shotgun (WGS) entry which is preliminary data.</text>
</comment>
<organism evidence="8 9">
    <name type="scientific">Pocillopora damicornis</name>
    <name type="common">Cauliflower coral</name>
    <name type="synonym">Millepora damicornis</name>
    <dbReference type="NCBI Taxonomy" id="46731"/>
    <lineage>
        <taxon>Eukaryota</taxon>
        <taxon>Metazoa</taxon>
        <taxon>Cnidaria</taxon>
        <taxon>Anthozoa</taxon>
        <taxon>Hexacorallia</taxon>
        <taxon>Scleractinia</taxon>
        <taxon>Astrocoeniina</taxon>
        <taxon>Pocilloporidae</taxon>
        <taxon>Pocillopora</taxon>
    </lineage>
</organism>
<keyword evidence="6" id="KW-0539">Nucleus</keyword>
<evidence type="ECO:0000313" key="8">
    <source>
        <dbReference type="EMBL" id="RMX46678.1"/>
    </source>
</evidence>
<feature type="non-terminal residue" evidence="8">
    <location>
        <position position="532"/>
    </location>
</feature>
<evidence type="ECO:0000313" key="9">
    <source>
        <dbReference type="Proteomes" id="UP000275408"/>
    </source>
</evidence>
<proteinExistence type="inferred from homology"/>
<gene>
    <name evidence="8" type="ORF">pdam_00025188</name>
</gene>
<evidence type="ECO:0000256" key="2">
    <source>
        <dbReference type="ARBA" id="ARBA00010308"/>
    </source>
</evidence>
<dbReference type="GO" id="GO:0005634">
    <property type="term" value="C:nucleus"/>
    <property type="evidence" value="ECO:0007669"/>
    <property type="project" value="UniProtKB-SubCell"/>
</dbReference>
<protein>
    <recommendedName>
        <fullName evidence="7">ALOG domain-containing protein</fullName>
    </recommendedName>
</protein>
<keyword evidence="9" id="KW-1185">Reference proteome</keyword>
<evidence type="ECO:0000256" key="1">
    <source>
        <dbReference type="ARBA" id="ARBA00004123"/>
    </source>
</evidence>
<evidence type="ECO:0000256" key="5">
    <source>
        <dbReference type="ARBA" id="ARBA00023163"/>
    </source>
</evidence>
<dbReference type="PANTHER" id="PTHR31165:SF2">
    <property type="entry name" value="ALOG DOMAIN-CONTAINING PROTEIN"/>
    <property type="match status" value="1"/>
</dbReference>
<sequence>MAASQYCGYPLPRIFNMGETPMQFKMPPNHILKFSGSHTVPMKSCSAEKRSFTVTLAVAADGKKLPPKVTFKGIQTVGDLFVSFHKKGWRDEANKLAVLCCSFALLIYCFKALLMREGVDLYLHAKNPYRGSFKGEQYNSDRPPHRLFRNNMSCKPFVCFVQETLINRLGTGAISLGRVGKVTPPHIVLPLTVELSSSDYCLTGSMWQKVQQGFGGSTGHTFDLMLLDSNVQKDLSGNSLSHFTPVSSPGSAGVNFFAQDLTAFGSLMQCPYVFPPPVLVGPVLRYLRRMKQACTIAVLDSYPKKYWWPLLHGHANKAVKVASTGDDHVLLVPSNQGWIPCPGGIPGDLWVFSELPLVAKLFVPSVRCPVCSRANDSDFRFCQHCGYKRKIFSLVKKSDTLKLDLDSIDKRLQQLLNFDQATSYSRQKDSLQKELEAFLSALPGQVSLATVSPWDICRFLTCKDKDGRTQIHHNGCKFVGQRGKQTCGCPLRLSYKTVDSYIGKLRSIFHAIGRDGEWDKRLGLGNPAADKS</sequence>
<dbReference type="GO" id="GO:0003677">
    <property type="term" value="F:DNA binding"/>
    <property type="evidence" value="ECO:0007669"/>
    <property type="project" value="UniProtKB-KW"/>
</dbReference>
<evidence type="ECO:0000259" key="7">
    <source>
        <dbReference type="PROSITE" id="PS51697"/>
    </source>
</evidence>
<evidence type="ECO:0000256" key="4">
    <source>
        <dbReference type="ARBA" id="ARBA00023125"/>
    </source>
</evidence>
<keyword evidence="5" id="KW-0804">Transcription</keyword>
<dbReference type="PANTHER" id="PTHR31165">
    <property type="entry name" value="PROTEIN G1-LIKE2"/>
    <property type="match status" value="1"/>
</dbReference>
<evidence type="ECO:0000256" key="6">
    <source>
        <dbReference type="ARBA" id="ARBA00023242"/>
    </source>
</evidence>
<dbReference type="AlphaFoldDB" id="A0A3M6TZJ7"/>
<dbReference type="InterPro" id="IPR040222">
    <property type="entry name" value="ALOG"/>
</dbReference>
<dbReference type="Proteomes" id="UP000275408">
    <property type="component" value="Unassembled WGS sequence"/>
</dbReference>
<comment type="similarity">
    <text evidence="2">Belongs to the plant homeotic and developmental regulators ALOG protein family.</text>
</comment>
<dbReference type="PROSITE" id="PS51697">
    <property type="entry name" value="ALOG"/>
    <property type="match status" value="1"/>
</dbReference>
<accession>A0A3M6TZJ7</accession>
<evidence type="ECO:0000256" key="3">
    <source>
        <dbReference type="ARBA" id="ARBA00023015"/>
    </source>
</evidence>